<gene>
    <name evidence="1" type="ORF">ACI1P1_21080</name>
</gene>
<comment type="caution">
    <text evidence="1">The sequence shown here is derived from an EMBL/GenBank/DDBJ whole genome shotgun (WGS) entry which is preliminary data.</text>
</comment>
<protein>
    <submittedName>
        <fullName evidence="1">Glutamine amidotransferase-related protein</fullName>
    </submittedName>
</protein>
<dbReference type="Proteomes" id="UP001631969">
    <property type="component" value="Unassembled WGS sequence"/>
</dbReference>
<evidence type="ECO:0000313" key="1">
    <source>
        <dbReference type="EMBL" id="MFM9330786.1"/>
    </source>
</evidence>
<sequence length="232" mass="25522">MSKTIAVVGEYRGNSKPQAALNAALKDIRDGFGYPVDYEWVDTDEVERMGAALLKGYAGIWSAPGSPFRSLEGALAAISYARRNQVPHLGTCAGFQHTILEYARNVLDIPEAQHEEYNPEADVLFITRLACSLAGQDLEILLEEGTLAFSCYGEKHATESYYCNFGINPGFRGKLVHSGLRLSGKDKEGEVRIVELPGHPFFAATLFVPQTRSTREAPHPLILRFVQACMGQ</sequence>
<keyword evidence="1" id="KW-0315">Glutamine amidotransferase</keyword>
<proteinExistence type="predicted"/>
<name>A0ACC7P170_9BACL</name>
<dbReference type="EMBL" id="JBJURJ010000015">
    <property type="protein sequence ID" value="MFM9330786.1"/>
    <property type="molecule type" value="Genomic_DNA"/>
</dbReference>
<accession>A0ACC7P170</accession>
<organism evidence="1 2">
    <name type="scientific">Paenibacillus mesotrionivorans</name>
    <dbReference type="NCBI Taxonomy" id="3160968"/>
    <lineage>
        <taxon>Bacteria</taxon>
        <taxon>Bacillati</taxon>
        <taxon>Bacillota</taxon>
        <taxon>Bacilli</taxon>
        <taxon>Bacillales</taxon>
        <taxon>Paenibacillaceae</taxon>
        <taxon>Paenibacillus</taxon>
    </lineage>
</organism>
<keyword evidence="2" id="KW-1185">Reference proteome</keyword>
<evidence type="ECO:0000313" key="2">
    <source>
        <dbReference type="Proteomes" id="UP001631969"/>
    </source>
</evidence>
<reference evidence="1" key="1">
    <citation type="submission" date="2024-12" db="EMBL/GenBank/DDBJ databases">
        <authorList>
            <person name="Wu N."/>
        </authorList>
    </citation>
    <scope>NUCLEOTIDE SEQUENCE</scope>
    <source>
        <strain evidence="1">P15</strain>
    </source>
</reference>